<dbReference type="InterPro" id="IPR047165">
    <property type="entry name" value="RHG17/44/SH3BP1-like"/>
</dbReference>
<evidence type="ECO:0000313" key="5">
    <source>
        <dbReference type="EMBL" id="KAL5105060.1"/>
    </source>
</evidence>
<dbReference type="CDD" id="cd00159">
    <property type="entry name" value="RhoGAP"/>
    <property type="match status" value="1"/>
</dbReference>
<keyword evidence="1" id="KW-0343">GTPase activation</keyword>
<feature type="region of interest" description="Disordered" evidence="3">
    <location>
        <begin position="442"/>
        <end position="461"/>
    </location>
</feature>
<evidence type="ECO:0000259" key="4">
    <source>
        <dbReference type="PROSITE" id="PS50238"/>
    </source>
</evidence>
<name>A0ABR4Q5Z0_9CEST</name>
<feature type="compositionally biased region" description="Polar residues" evidence="3">
    <location>
        <begin position="588"/>
        <end position="602"/>
    </location>
</feature>
<feature type="compositionally biased region" description="Basic and acidic residues" evidence="3">
    <location>
        <begin position="603"/>
        <end position="633"/>
    </location>
</feature>
<dbReference type="SUPFAM" id="SSF48350">
    <property type="entry name" value="GTPase activation domain, GAP"/>
    <property type="match status" value="1"/>
</dbReference>
<gene>
    <name evidence="5" type="ORF">TcWFU_010526</name>
</gene>
<feature type="compositionally biased region" description="Basic and acidic residues" evidence="3">
    <location>
        <begin position="643"/>
        <end position="665"/>
    </location>
</feature>
<sequence length="684" mass="76999">MERMRKVISWSNRPPELNSVLPSYCNMILTSVEGTRPRIHDCRKHLEKSTIFFPSSWSNIDLGTIRPNCPLWSLIKTQELLNEQNKFLKESVRELVMNLKSWEDECSQLLKTKVDLQWALMDMNKVKDKQRQGKDNESVKDLITATESAYNSQRETLFKDLSHYLQSETNYQARIKKFLEEQAKSLDLCKTKTDNLLNATCATSAFMGETPSGSYFGSSLRDHLDDQGYSVVLKMCLSYLMKGEAYTKKGIFRIPGQVTYITLLRGAIDNDEVDDSLLDLCGVDVVADVMKQYLRELPEPLLSSSFIENWPGETSSSSKIISVIREHLPKENQKNFLLLLQFLLKVYKNEETSKMSVDNLALLIWISLCPNSIIIEGASIVKQLLAHAEDLVGEENSLSVLESLSTVTISKAPLSINQTAYRPQKPARNYPPRPCVPVANLKARSLAPPPPPPSKYTPQASVRDVGNLSSANTQLSSVDVPYQQQLSLTNVPVTTFDNNSYRRTSSALATNTPSQMPTPAPPLSSSDNFVGRESTTAITSDTELSRRESTPSNPASVTKVMAQRKEEEGNEEEEEEEDKSEGKTSSENSVNMETSTTDSSTKNVDEHKHEKKNRNDTDESKKKEKVEKFEKSSTRHAHHSKHLKAEKGDEKRKADAKMRSDRTDVYESSETPSSDGAFDRRRIS</sequence>
<proteinExistence type="predicted"/>
<dbReference type="SMART" id="SM00324">
    <property type="entry name" value="RhoGAP"/>
    <property type="match status" value="1"/>
</dbReference>
<dbReference type="PANTHER" id="PTHR14130:SF14">
    <property type="entry name" value="RHO GTPASE-ACTIVATING PROTEIN 92B"/>
    <property type="match status" value="1"/>
</dbReference>
<dbReference type="Pfam" id="PF00620">
    <property type="entry name" value="RhoGAP"/>
    <property type="match status" value="1"/>
</dbReference>
<evidence type="ECO:0000313" key="6">
    <source>
        <dbReference type="Proteomes" id="UP001651158"/>
    </source>
</evidence>
<evidence type="ECO:0000256" key="2">
    <source>
        <dbReference type="SAM" id="Coils"/>
    </source>
</evidence>
<accession>A0ABR4Q5Z0</accession>
<protein>
    <submittedName>
        <fullName evidence="5">SH3 domain-binding protein 1</fullName>
    </submittedName>
</protein>
<evidence type="ECO:0000256" key="3">
    <source>
        <dbReference type="SAM" id="MobiDB-lite"/>
    </source>
</evidence>
<feature type="compositionally biased region" description="Polar residues" evidence="3">
    <location>
        <begin position="523"/>
        <end position="542"/>
    </location>
</feature>
<dbReference type="PANTHER" id="PTHR14130">
    <property type="entry name" value="3BP-1 RELATED RHOGAP"/>
    <property type="match status" value="1"/>
</dbReference>
<reference evidence="5 6" key="1">
    <citation type="journal article" date="2022" name="Front. Cell. Infect. Microbiol.">
        <title>The Genomes of Two Strains of Taenia crassiceps the Animal Model for the Study of Human Cysticercosis.</title>
        <authorList>
            <person name="Bobes R.J."/>
            <person name="Estrada K."/>
            <person name="Rios-Valencia D.G."/>
            <person name="Calderon-Gallegos A."/>
            <person name="de la Torre P."/>
            <person name="Carrero J.C."/>
            <person name="Sanchez-Flores A."/>
            <person name="Laclette J.P."/>
        </authorList>
    </citation>
    <scope>NUCLEOTIDE SEQUENCE [LARGE SCALE GENOMIC DNA]</scope>
    <source>
        <strain evidence="5">WFUcys</strain>
    </source>
</reference>
<dbReference type="EMBL" id="JAKROA010000010">
    <property type="protein sequence ID" value="KAL5105060.1"/>
    <property type="molecule type" value="Genomic_DNA"/>
</dbReference>
<dbReference type="PROSITE" id="PS50238">
    <property type="entry name" value="RHOGAP"/>
    <property type="match status" value="1"/>
</dbReference>
<evidence type="ECO:0000256" key="1">
    <source>
        <dbReference type="ARBA" id="ARBA00022468"/>
    </source>
</evidence>
<organism evidence="5 6">
    <name type="scientific">Taenia crassiceps</name>
    <dbReference type="NCBI Taxonomy" id="6207"/>
    <lineage>
        <taxon>Eukaryota</taxon>
        <taxon>Metazoa</taxon>
        <taxon>Spiralia</taxon>
        <taxon>Lophotrochozoa</taxon>
        <taxon>Platyhelminthes</taxon>
        <taxon>Cestoda</taxon>
        <taxon>Eucestoda</taxon>
        <taxon>Cyclophyllidea</taxon>
        <taxon>Taeniidae</taxon>
        <taxon>Taenia</taxon>
    </lineage>
</organism>
<feature type="region of interest" description="Disordered" evidence="3">
    <location>
        <begin position="507"/>
        <end position="684"/>
    </location>
</feature>
<feature type="domain" description="Rho-GAP" evidence="4">
    <location>
        <begin position="218"/>
        <end position="392"/>
    </location>
</feature>
<keyword evidence="6" id="KW-1185">Reference proteome</keyword>
<dbReference type="InterPro" id="IPR008936">
    <property type="entry name" value="Rho_GTPase_activation_prot"/>
</dbReference>
<feature type="coiled-coil region" evidence="2">
    <location>
        <begin position="85"/>
        <end position="112"/>
    </location>
</feature>
<dbReference type="Proteomes" id="UP001651158">
    <property type="component" value="Unassembled WGS sequence"/>
</dbReference>
<dbReference type="InterPro" id="IPR000198">
    <property type="entry name" value="RhoGAP_dom"/>
</dbReference>
<comment type="caution">
    <text evidence="5">The sequence shown here is derived from an EMBL/GenBank/DDBJ whole genome shotgun (WGS) entry which is preliminary data.</text>
</comment>
<dbReference type="Gene3D" id="1.10.555.10">
    <property type="entry name" value="Rho GTPase activation protein"/>
    <property type="match status" value="1"/>
</dbReference>
<keyword evidence="2" id="KW-0175">Coiled coil</keyword>
<feature type="compositionally biased region" description="Acidic residues" evidence="3">
    <location>
        <begin position="568"/>
        <end position="579"/>
    </location>
</feature>